<evidence type="ECO:0000256" key="3">
    <source>
        <dbReference type="ARBA" id="ARBA00022692"/>
    </source>
</evidence>
<keyword evidence="4 6" id="KW-1133">Transmembrane helix</keyword>
<comment type="caution">
    <text evidence="7">The sequence shown here is derived from an EMBL/GenBank/DDBJ whole genome shotgun (WGS) entry which is preliminary data.</text>
</comment>
<evidence type="ECO:0000256" key="6">
    <source>
        <dbReference type="SAM" id="Phobius"/>
    </source>
</evidence>
<keyword evidence="5 6" id="KW-0472">Membrane</keyword>
<evidence type="ECO:0000256" key="2">
    <source>
        <dbReference type="ARBA" id="ARBA00022448"/>
    </source>
</evidence>
<feature type="transmembrane region" description="Helical" evidence="6">
    <location>
        <begin position="120"/>
        <end position="148"/>
    </location>
</feature>
<dbReference type="EMBL" id="JBHSFI010000002">
    <property type="protein sequence ID" value="MFC4627507.1"/>
    <property type="molecule type" value="Genomic_DNA"/>
</dbReference>
<evidence type="ECO:0000256" key="5">
    <source>
        <dbReference type="ARBA" id="ARBA00023136"/>
    </source>
</evidence>
<feature type="transmembrane region" description="Helical" evidence="6">
    <location>
        <begin position="188"/>
        <end position="206"/>
    </location>
</feature>
<gene>
    <name evidence="7" type="ORF">ACFO6V_04620</name>
</gene>
<keyword evidence="3 6" id="KW-0812">Transmembrane</keyword>
<evidence type="ECO:0000313" key="8">
    <source>
        <dbReference type="Proteomes" id="UP001596011"/>
    </source>
</evidence>
<comment type="subcellular location">
    <subcellularLocation>
        <location evidence="1">Membrane</location>
        <topology evidence="1">Multi-pass membrane protein</topology>
    </subcellularLocation>
</comment>
<sequence length="266" mass="27042">MTRRSTLTPARPLLVGAVVAEAVKLWTLLSHRVLAAGALLMIAGTGALLSISLRSRLADPRFAGQPVTAEPMQFMDSVLWAQIVVAVLAVLATTGEYTSGQARLSLLALPTRSPWLAAKALVLATLGFLIGAIGAACGLGLSVLILAGSDVVYAPRLGESVALALGSGAYLAAIAVLATGLAAALRHVAGALTAVLGLLVVAPPLVSSIPGIGEAADYTPTSAGRRLISDFHSVAQLDPWTGFGVLALWAVVALLVAGVLLHLRDA</sequence>
<feature type="transmembrane region" description="Helical" evidence="6">
    <location>
        <begin position="240"/>
        <end position="263"/>
    </location>
</feature>
<feature type="transmembrane region" description="Helical" evidence="6">
    <location>
        <begin position="160"/>
        <end position="181"/>
    </location>
</feature>
<evidence type="ECO:0000256" key="4">
    <source>
        <dbReference type="ARBA" id="ARBA00022989"/>
    </source>
</evidence>
<evidence type="ECO:0000256" key="1">
    <source>
        <dbReference type="ARBA" id="ARBA00004141"/>
    </source>
</evidence>
<evidence type="ECO:0008006" key="9">
    <source>
        <dbReference type="Google" id="ProtNLM"/>
    </source>
</evidence>
<protein>
    <recommendedName>
        <fullName evidence="9">ABC-2 type transport system permease protein</fullName>
    </recommendedName>
</protein>
<feature type="transmembrane region" description="Helical" evidence="6">
    <location>
        <begin position="33"/>
        <end position="53"/>
    </location>
</feature>
<dbReference type="InterPro" id="IPR004840">
    <property type="entry name" value="Amino_acid_permease_CS"/>
</dbReference>
<accession>A0ABV9HCK8</accession>
<name>A0ABV9HCK8_9MICO</name>
<dbReference type="PROSITE" id="PS00218">
    <property type="entry name" value="AMINO_ACID_PERMEASE_1"/>
    <property type="match status" value="1"/>
</dbReference>
<dbReference type="Proteomes" id="UP001596011">
    <property type="component" value="Unassembled WGS sequence"/>
</dbReference>
<organism evidence="7 8">
    <name type="scientific">Promicromonospora alba</name>
    <dbReference type="NCBI Taxonomy" id="1616110"/>
    <lineage>
        <taxon>Bacteria</taxon>
        <taxon>Bacillati</taxon>
        <taxon>Actinomycetota</taxon>
        <taxon>Actinomycetes</taxon>
        <taxon>Micrococcales</taxon>
        <taxon>Promicromonosporaceae</taxon>
        <taxon>Promicromonospora</taxon>
    </lineage>
</organism>
<keyword evidence="8" id="KW-1185">Reference proteome</keyword>
<proteinExistence type="predicted"/>
<feature type="transmembrane region" description="Helical" evidence="6">
    <location>
        <begin position="79"/>
        <end position="99"/>
    </location>
</feature>
<dbReference type="RefSeq" id="WP_377132717.1">
    <property type="nucleotide sequence ID" value="NZ_JBHSFI010000002.1"/>
</dbReference>
<keyword evidence="2" id="KW-0813">Transport</keyword>
<reference evidence="8" key="1">
    <citation type="journal article" date="2019" name="Int. J. Syst. Evol. Microbiol.">
        <title>The Global Catalogue of Microorganisms (GCM) 10K type strain sequencing project: providing services to taxonomists for standard genome sequencing and annotation.</title>
        <authorList>
            <consortium name="The Broad Institute Genomics Platform"/>
            <consortium name="The Broad Institute Genome Sequencing Center for Infectious Disease"/>
            <person name="Wu L."/>
            <person name="Ma J."/>
        </authorList>
    </citation>
    <scope>NUCLEOTIDE SEQUENCE [LARGE SCALE GENOMIC DNA]</scope>
    <source>
        <strain evidence="8">CCUG 42722</strain>
    </source>
</reference>
<evidence type="ECO:0000313" key="7">
    <source>
        <dbReference type="EMBL" id="MFC4627507.1"/>
    </source>
</evidence>